<dbReference type="OrthoDB" id="7576888at2"/>
<dbReference type="Pfam" id="PF13466">
    <property type="entry name" value="STAS_2"/>
    <property type="match status" value="1"/>
</dbReference>
<protein>
    <recommendedName>
        <fullName evidence="1">MlaB-like STAS domain-containing protein</fullName>
    </recommendedName>
</protein>
<evidence type="ECO:0000259" key="1">
    <source>
        <dbReference type="Pfam" id="PF13466"/>
    </source>
</evidence>
<comment type="caution">
    <text evidence="2">The sequence shown here is derived from an EMBL/GenBank/DDBJ whole genome shotgun (WGS) entry which is preliminary data.</text>
</comment>
<accession>A0A922P0N7</accession>
<reference evidence="2 3" key="1">
    <citation type="submission" date="2014-06" db="EMBL/GenBank/DDBJ databases">
        <title>Rhizobium pelagicum/R2-400B4.</title>
        <authorList>
            <person name="Kimes N.E."/>
            <person name="Lopez-Perez M."/>
        </authorList>
    </citation>
    <scope>NUCLEOTIDE SEQUENCE [LARGE SCALE GENOMIC DNA]</scope>
    <source>
        <strain evidence="2 3">R2-400B4</strain>
    </source>
</reference>
<keyword evidence="3" id="KW-1185">Reference proteome</keyword>
<dbReference type="AlphaFoldDB" id="A0A922P0N7"/>
<dbReference type="RefSeq" id="WP_037169840.1">
    <property type="nucleotide sequence ID" value="NZ_CAJXID010000058.1"/>
</dbReference>
<name>A0A922P0N7_9HYPH</name>
<organism evidence="2 3">
    <name type="scientific">Pseudorhizobium pelagicum</name>
    <dbReference type="NCBI Taxonomy" id="1509405"/>
    <lineage>
        <taxon>Bacteria</taxon>
        <taxon>Pseudomonadati</taxon>
        <taxon>Pseudomonadota</taxon>
        <taxon>Alphaproteobacteria</taxon>
        <taxon>Hyphomicrobiales</taxon>
        <taxon>Rhizobiaceae</taxon>
        <taxon>Rhizobium/Agrobacterium group</taxon>
        <taxon>Pseudorhizobium</taxon>
    </lineage>
</organism>
<evidence type="ECO:0000313" key="3">
    <source>
        <dbReference type="Proteomes" id="UP000052167"/>
    </source>
</evidence>
<dbReference type="EMBL" id="JOKJ01000013">
    <property type="protein sequence ID" value="KEQ07223.1"/>
    <property type="molecule type" value="Genomic_DNA"/>
</dbReference>
<evidence type="ECO:0000313" key="2">
    <source>
        <dbReference type="EMBL" id="KEQ07223.1"/>
    </source>
</evidence>
<sequence>MSSSETLPNRLSLPENLTVRSAGDVKDQILLSLAGHPSTELDISDGATVDLSFVQTVEAARLHADHSGKHLSLSRGADGALLGVLDRGGFMEGMSADDKQFWLHQGETQ</sequence>
<dbReference type="InterPro" id="IPR058548">
    <property type="entry name" value="MlaB-like_STAS"/>
</dbReference>
<dbReference type="Proteomes" id="UP000052167">
    <property type="component" value="Unassembled WGS sequence"/>
</dbReference>
<feature type="domain" description="MlaB-like STAS" evidence="1">
    <location>
        <begin position="11"/>
        <end position="89"/>
    </location>
</feature>
<gene>
    <name evidence="2" type="ORF">GV68_04735</name>
</gene>
<proteinExistence type="predicted"/>